<gene>
    <name evidence="1" type="ORF">UPYG_G00191540</name>
</gene>
<dbReference type="AlphaFoldDB" id="A0ABD0XBH4"/>
<proteinExistence type="predicted"/>
<dbReference type="Proteomes" id="UP001557470">
    <property type="component" value="Unassembled WGS sequence"/>
</dbReference>
<reference evidence="1 2" key="1">
    <citation type="submission" date="2024-06" db="EMBL/GenBank/DDBJ databases">
        <authorList>
            <person name="Pan Q."/>
            <person name="Wen M."/>
            <person name="Jouanno E."/>
            <person name="Zahm M."/>
            <person name="Klopp C."/>
            <person name="Cabau C."/>
            <person name="Louis A."/>
            <person name="Berthelot C."/>
            <person name="Parey E."/>
            <person name="Roest Crollius H."/>
            <person name="Montfort J."/>
            <person name="Robinson-Rechavi M."/>
            <person name="Bouchez O."/>
            <person name="Lampietro C."/>
            <person name="Lopez Roques C."/>
            <person name="Donnadieu C."/>
            <person name="Postlethwait J."/>
            <person name="Bobe J."/>
            <person name="Verreycken H."/>
            <person name="Guiguen Y."/>
        </authorList>
    </citation>
    <scope>NUCLEOTIDE SEQUENCE [LARGE SCALE GENOMIC DNA]</scope>
    <source>
        <strain evidence="1">Up_M1</strain>
        <tissue evidence="1">Testis</tissue>
    </source>
</reference>
<organism evidence="1 2">
    <name type="scientific">Umbra pygmaea</name>
    <name type="common">Eastern mudminnow</name>
    <dbReference type="NCBI Taxonomy" id="75934"/>
    <lineage>
        <taxon>Eukaryota</taxon>
        <taxon>Metazoa</taxon>
        <taxon>Chordata</taxon>
        <taxon>Craniata</taxon>
        <taxon>Vertebrata</taxon>
        <taxon>Euteleostomi</taxon>
        <taxon>Actinopterygii</taxon>
        <taxon>Neopterygii</taxon>
        <taxon>Teleostei</taxon>
        <taxon>Protacanthopterygii</taxon>
        <taxon>Esociformes</taxon>
        <taxon>Umbridae</taxon>
        <taxon>Umbra</taxon>
    </lineage>
</organism>
<name>A0ABD0XBH4_UMBPY</name>
<sequence length="66" mass="7628">MNLHLDVNLHWDLNLHWEVILILWGCSLRFSNQGQGYIVLNEGNIEMLPVQDQLAAVTRSHGNPHR</sequence>
<evidence type="ECO:0000313" key="2">
    <source>
        <dbReference type="Proteomes" id="UP001557470"/>
    </source>
</evidence>
<comment type="caution">
    <text evidence="1">The sequence shown here is derived from an EMBL/GenBank/DDBJ whole genome shotgun (WGS) entry which is preliminary data.</text>
</comment>
<accession>A0ABD0XBH4</accession>
<dbReference type="EMBL" id="JAGEUA010000005">
    <property type="protein sequence ID" value="KAL0979916.1"/>
    <property type="molecule type" value="Genomic_DNA"/>
</dbReference>
<protein>
    <submittedName>
        <fullName evidence="1">Uncharacterized protein</fullName>
    </submittedName>
</protein>
<keyword evidence="2" id="KW-1185">Reference proteome</keyword>
<evidence type="ECO:0000313" key="1">
    <source>
        <dbReference type="EMBL" id="KAL0979916.1"/>
    </source>
</evidence>